<organism evidence="2 3">
    <name type="scientific">Oryza sativa subsp. indica</name>
    <name type="common">Rice</name>
    <dbReference type="NCBI Taxonomy" id="39946"/>
    <lineage>
        <taxon>Eukaryota</taxon>
        <taxon>Viridiplantae</taxon>
        <taxon>Streptophyta</taxon>
        <taxon>Embryophyta</taxon>
        <taxon>Tracheophyta</taxon>
        <taxon>Spermatophyta</taxon>
        <taxon>Magnoliopsida</taxon>
        <taxon>Liliopsida</taxon>
        <taxon>Poales</taxon>
        <taxon>Poaceae</taxon>
        <taxon>BOP clade</taxon>
        <taxon>Oryzoideae</taxon>
        <taxon>Oryzeae</taxon>
        <taxon>Oryzinae</taxon>
        <taxon>Oryza</taxon>
        <taxon>Oryza sativa</taxon>
    </lineage>
</organism>
<dbReference type="STRING" id="39946.A2YLR1"/>
<dbReference type="Gramene" id="BGIOSGA025782-TA">
    <property type="protein sequence ID" value="BGIOSGA025782-PA"/>
    <property type="gene ID" value="BGIOSGA025782"/>
</dbReference>
<evidence type="ECO:0000313" key="3">
    <source>
        <dbReference type="Proteomes" id="UP000007015"/>
    </source>
</evidence>
<reference evidence="2 3" key="1">
    <citation type="journal article" date="2005" name="PLoS Biol.">
        <title>The genomes of Oryza sativa: a history of duplications.</title>
        <authorList>
            <person name="Yu J."/>
            <person name="Wang J."/>
            <person name="Lin W."/>
            <person name="Li S."/>
            <person name="Li H."/>
            <person name="Zhou J."/>
            <person name="Ni P."/>
            <person name="Dong W."/>
            <person name="Hu S."/>
            <person name="Zeng C."/>
            <person name="Zhang J."/>
            <person name="Zhang Y."/>
            <person name="Li R."/>
            <person name="Xu Z."/>
            <person name="Li S."/>
            <person name="Li X."/>
            <person name="Zheng H."/>
            <person name="Cong L."/>
            <person name="Lin L."/>
            <person name="Yin J."/>
            <person name="Geng J."/>
            <person name="Li G."/>
            <person name="Shi J."/>
            <person name="Liu J."/>
            <person name="Lv H."/>
            <person name="Li J."/>
            <person name="Wang J."/>
            <person name="Deng Y."/>
            <person name="Ran L."/>
            <person name="Shi X."/>
            <person name="Wang X."/>
            <person name="Wu Q."/>
            <person name="Li C."/>
            <person name="Ren X."/>
            <person name="Wang J."/>
            <person name="Wang X."/>
            <person name="Li D."/>
            <person name="Liu D."/>
            <person name="Zhang X."/>
            <person name="Ji Z."/>
            <person name="Zhao W."/>
            <person name="Sun Y."/>
            <person name="Zhang Z."/>
            <person name="Bao J."/>
            <person name="Han Y."/>
            <person name="Dong L."/>
            <person name="Ji J."/>
            <person name="Chen P."/>
            <person name="Wu S."/>
            <person name="Liu J."/>
            <person name="Xiao Y."/>
            <person name="Bu D."/>
            <person name="Tan J."/>
            <person name="Yang L."/>
            <person name="Ye C."/>
            <person name="Zhang J."/>
            <person name="Xu J."/>
            <person name="Zhou Y."/>
            <person name="Yu Y."/>
            <person name="Zhang B."/>
            <person name="Zhuang S."/>
            <person name="Wei H."/>
            <person name="Liu B."/>
            <person name="Lei M."/>
            <person name="Yu H."/>
            <person name="Li Y."/>
            <person name="Xu H."/>
            <person name="Wei S."/>
            <person name="He X."/>
            <person name="Fang L."/>
            <person name="Zhang Z."/>
            <person name="Zhang Y."/>
            <person name="Huang X."/>
            <person name="Su Z."/>
            <person name="Tong W."/>
            <person name="Li J."/>
            <person name="Tong Z."/>
            <person name="Li S."/>
            <person name="Ye J."/>
            <person name="Wang L."/>
            <person name="Fang L."/>
            <person name="Lei T."/>
            <person name="Chen C."/>
            <person name="Chen H."/>
            <person name="Xu Z."/>
            <person name="Li H."/>
            <person name="Huang H."/>
            <person name="Zhang F."/>
            <person name="Xu H."/>
            <person name="Li N."/>
            <person name="Zhao C."/>
            <person name="Li S."/>
            <person name="Dong L."/>
            <person name="Huang Y."/>
            <person name="Li L."/>
            <person name="Xi Y."/>
            <person name="Qi Q."/>
            <person name="Li W."/>
            <person name="Zhang B."/>
            <person name="Hu W."/>
            <person name="Zhang Y."/>
            <person name="Tian X."/>
            <person name="Jiao Y."/>
            <person name="Liang X."/>
            <person name="Jin J."/>
            <person name="Gao L."/>
            <person name="Zheng W."/>
            <person name="Hao B."/>
            <person name="Liu S."/>
            <person name="Wang W."/>
            <person name="Yuan L."/>
            <person name="Cao M."/>
            <person name="McDermott J."/>
            <person name="Samudrala R."/>
            <person name="Wang J."/>
            <person name="Wong G.K."/>
            <person name="Yang H."/>
        </authorList>
    </citation>
    <scope>NUCLEOTIDE SEQUENCE [LARGE SCALE GENOMIC DNA]</scope>
    <source>
        <strain evidence="3">cv. 93-11</strain>
    </source>
</reference>
<proteinExistence type="predicted"/>
<name>A2YLR1_ORYSI</name>
<evidence type="ECO:0000256" key="1">
    <source>
        <dbReference type="SAM" id="SignalP"/>
    </source>
</evidence>
<dbReference type="SUPFAM" id="SSF52096">
    <property type="entry name" value="ClpP/crotonase"/>
    <property type="match status" value="1"/>
</dbReference>
<feature type="chain" id="PRO_5002648956" evidence="1">
    <location>
        <begin position="19"/>
        <end position="90"/>
    </location>
</feature>
<keyword evidence="1" id="KW-0732">Signal</keyword>
<dbReference type="HOGENOM" id="CLU_2444779_0_0_1"/>
<sequence>MALLDRLPAVLFVMLSTAGPHFYVGIELGSHWNPAMAPPSRAALRRSYALRGGIEIVGVCDIRCCSKDFTFKPCRLATAAVLLPSGRRSS</sequence>
<gene>
    <name evidence="2" type="ORF">OsI_26160</name>
</gene>
<accession>A2YLR1</accession>
<feature type="signal peptide" evidence="1">
    <location>
        <begin position="1"/>
        <end position="18"/>
    </location>
</feature>
<dbReference type="Proteomes" id="UP000007015">
    <property type="component" value="Chromosome 7"/>
</dbReference>
<dbReference type="InterPro" id="IPR029045">
    <property type="entry name" value="ClpP/crotonase-like_dom_sf"/>
</dbReference>
<evidence type="ECO:0000313" key="2">
    <source>
        <dbReference type="EMBL" id="EAZ04022.1"/>
    </source>
</evidence>
<keyword evidence="3" id="KW-1185">Reference proteome</keyword>
<dbReference type="AlphaFoldDB" id="A2YLR1"/>
<protein>
    <submittedName>
        <fullName evidence="2">Uncharacterized protein</fullName>
    </submittedName>
</protein>
<dbReference type="EMBL" id="CM000132">
    <property type="protein sequence ID" value="EAZ04022.1"/>
    <property type="molecule type" value="Genomic_DNA"/>
</dbReference>